<dbReference type="EMBL" id="JABAYA010000180">
    <property type="protein sequence ID" value="KAF7722728.1"/>
    <property type="molecule type" value="Genomic_DNA"/>
</dbReference>
<evidence type="ECO:0000256" key="1">
    <source>
        <dbReference type="SAM" id="MobiDB-lite"/>
    </source>
</evidence>
<evidence type="ECO:0000313" key="3">
    <source>
        <dbReference type="Proteomes" id="UP000605846"/>
    </source>
</evidence>
<name>A0A8H7BHX2_9FUNG</name>
<feature type="compositionally biased region" description="Basic and acidic residues" evidence="1">
    <location>
        <begin position="10"/>
        <end position="20"/>
    </location>
</feature>
<sequence>MSSELQQQPRQRDQMYHEQHGNYNYNIAPTYPPDIPLHKPTDKVEGNARNERNLSLQHEPVINEASPQQQTKSISARSSSSCSTLPYGVGSFEIPAKFVTNDFNRYDQNPHQHLFSSSSFHTINHAALHTRTELVANSFMLDPNLLLGLNSGEFEMQM</sequence>
<reference evidence="2" key="1">
    <citation type="submission" date="2020-01" db="EMBL/GenBank/DDBJ databases">
        <title>Genome Sequencing of Three Apophysomyces-Like Fungal Strains Confirms a Novel Fungal Genus in the Mucoromycota with divergent Burkholderia-like Endosymbiotic Bacteria.</title>
        <authorList>
            <person name="Stajich J.E."/>
            <person name="Macias A.M."/>
            <person name="Carter-House D."/>
            <person name="Lovett B."/>
            <person name="Kasson L.R."/>
            <person name="Berry K."/>
            <person name="Grigoriev I."/>
            <person name="Chang Y."/>
            <person name="Spatafora J."/>
            <person name="Kasson M.T."/>
        </authorList>
    </citation>
    <scope>NUCLEOTIDE SEQUENCE</scope>
    <source>
        <strain evidence="2">NRRL A-21654</strain>
    </source>
</reference>
<dbReference type="Proteomes" id="UP000605846">
    <property type="component" value="Unassembled WGS sequence"/>
</dbReference>
<gene>
    <name evidence="2" type="ORF">EC973_002821</name>
</gene>
<dbReference type="AlphaFoldDB" id="A0A8H7BHX2"/>
<accession>A0A8H7BHX2</accession>
<feature type="region of interest" description="Disordered" evidence="1">
    <location>
        <begin position="1"/>
        <end position="80"/>
    </location>
</feature>
<dbReference type="OrthoDB" id="2288969at2759"/>
<proteinExistence type="predicted"/>
<comment type="caution">
    <text evidence="2">The sequence shown here is derived from an EMBL/GenBank/DDBJ whole genome shotgun (WGS) entry which is preliminary data.</text>
</comment>
<organism evidence="2 3">
    <name type="scientific">Apophysomyces ossiformis</name>
    <dbReference type="NCBI Taxonomy" id="679940"/>
    <lineage>
        <taxon>Eukaryota</taxon>
        <taxon>Fungi</taxon>
        <taxon>Fungi incertae sedis</taxon>
        <taxon>Mucoromycota</taxon>
        <taxon>Mucoromycotina</taxon>
        <taxon>Mucoromycetes</taxon>
        <taxon>Mucorales</taxon>
        <taxon>Mucorineae</taxon>
        <taxon>Mucoraceae</taxon>
        <taxon>Apophysomyces</taxon>
    </lineage>
</organism>
<keyword evidence="3" id="KW-1185">Reference proteome</keyword>
<protein>
    <submittedName>
        <fullName evidence="2">Uncharacterized protein</fullName>
    </submittedName>
</protein>
<evidence type="ECO:0000313" key="2">
    <source>
        <dbReference type="EMBL" id="KAF7722728.1"/>
    </source>
</evidence>
<feature type="compositionally biased region" description="Basic and acidic residues" evidence="1">
    <location>
        <begin position="36"/>
        <end position="52"/>
    </location>
</feature>